<dbReference type="OrthoDB" id="9796770at2"/>
<sequence length="373" mass="41223">MAPLHADATKQDDASAKANPPTMTRADVTAIIANSRRIVSPNGIEASVKVHINGIDQWLSIRGRDRRNPILLVLHGGPASPSMPTDYTYQSPWEDYFTVVQWDQRGAGKTYAANTEKQMAPGMTIDGMTDDAAKVVQYLREHYGKQKIFLMGHSWGTVLGTRLAQAHPEWFYAYIGVGQVVNVRRNEEVGFDFALRSAKASGDAQAIKELESIAPYPGTAPLTLQRLGVRSKWEMSYGGLAYGRKNYAFDSDAEQLSPDYSQQELDAIDKGSVFTIQHLMDSVTAVDFDHVTQFGCPVILFVGAHDETTSHELAEQWFDKLQAPSKHLVLFADSAHMVMMEQPGRFLVHLVTDALPLAQKMNDAAPTEVARGQ</sequence>
<evidence type="ECO:0000256" key="7">
    <source>
        <dbReference type="SAM" id="MobiDB-lite"/>
    </source>
</evidence>
<reference evidence="9 10" key="1">
    <citation type="submission" date="2018-07" db="EMBL/GenBank/DDBJ databases">
        <title>Dyella monticola sp. nov. and Dyella psychrodurans sp. nov. isolated from monsoon evergreen broad-leaved forest soil of Dinghu Mountain, China.</title>
        <authorList>
            <person name="Gao Z."/>
            <person name="Qiu L."/>
        </authorList>
    </citation>
    <scope>NUCLEOTIDE SEQUENCE [LARGE SCALE GENOMIC DNA]</scope>
    <source>
        <strain evidence="9 10">4MSK11</strain>
    </source>
</reference>
<evidence type="ECO:0000313" key="10">
    <source>
        <dbReference type="Proteomes" id="UP000255334"/>
    </source>
</evidence>
<dbReference type="PANTHER" id="PTHR43722:SF1">
    <property type="entry name" value="PROLINE IMINOPEPTIDASE"/>
    <property type="match status" value="1"/>
</dbReference>
<dbReference type="GO" id="GO:0004177">
    <property type="term" value="F:aminopeptidase activity"/>
    <property type="evidence" value="ECO:0007669"/>
    <property type="project" value="UniProtKB-EC"/>
</dbReference>
<gene>
    <name evidence="9" type="ORF">DWU99_13710</name>
</gene>
<dbReference type="SUPFAM" id="SSF53474">
    <property type="entry name" value="alpha/beta-Hydrolases"/>
    <property type="match status" value="1"/>
</dbReference>
<comment type="catalytic activity">
    <reaction evidence="1">
        <text>Release of N-terminal proline from a peptide.</text>
        <dbReference type="EC" id="3.4.11.5"/>
    </reaction>
</comment>
<dbReference type="Pfam" id="PF12146">
    <property type="entry name" value="Hydrolase_4"/>
    <property type="match status" value="1"/>
</dbReference>
<dbReference type="Proteomes" id="UP000255334">
    <property type="component" value="Unassembled WGS sequence"/>
</dbReference>
<dbReference type="InterPro" id="IPR029058">
    <property type="entry name" value="AB_hydrolase_fold"/>
</dbReference>
<name>A0A370X344_9GAMM</name>
<comment type="caution">
    <text evidence="9">The sequence shown here is derived from an EMBL/GenBank/DDBJ whole genome shotgun (WGS) entry which is preliminary data.</text>
</comment>
<accession>A0A370X344</accession>
<evidence type="ECO:0000313" key="9">
    <source>
        <dbReference type="EMBL" id="RDS82717.1"/>
    </source>
</evidence>
<proteinExistence type="predicted"/>
<feature type="region of interest" description="Disordered" evidence="7">
    <location>
        <begin position="1"/>
        <end position="22"/>
    </location>
</feature>
<organism evidence="9 10">
    <name type="scientific">Dyella psychrodurans</name>
    <dbReference type="NCBI Taxonomy" id="1927960"/>
    <lineage>
        <taxon>Bacteria</taxon>
        <taxon>Pseudomonadati</taxon>
        <taxon>Pseudomonadota</taxon>
        <taxon>Gammaproteobacteria</taxon>
        <taxon>Lysobacterales</taxon>
        <taxon>Rhodanobacteraceae</taxon>
        <taxon>Dyella</taxon>
    </lineage>
</organism>
<dbReference type="InterPro" id="IPR005944">
    <property type="entry name" value="Pro_iminopeptidase"/>
</dbReference>
<dbReference type="InterPro" id="IPR002410">
    <property type="entry name" value="Peptidase_S33"/>
</dbReference>
<dbReference type="PANTHER" id="PTHR43722">
    <property type="entry name" value="PROLINE IMINOPEPTIDASE"/>
    <property type="match status" value="1"/>
</dbReference>
<dbReference type="PRINTS" id="PR00793">
    <property type="entry name" value="PROAMNOPTASE"/>
</dbReference>
<dbReference type="GO" id="GO:0005737">
    <property type="term" value="C:cytoplasm"/>
    <property type="evidence" value="ECO:0007669"/>
    <property type="project" value="InterPro"/>
</dbReference>
<keyword evidence="5 9" id="KW-0378">Hydrolase</keyword>
<evidence type="ECO:0000256" key="3">
    <source>
        <dbReference type="ARBA" id="ARBA00021843"/>
    </source>
</evidence>
<feature type="domain" description="Serine aminopeptidase S33" evidence="8">
    <location>
        <begin position="97"/>
        <end position="342"/>
    </location>
</feature>
<evidence type="ECO:0000256" key="5">
    <source>
        <dbReference type="ARBA" id="ARBA00022801"/>
    </source>
</evidence>
<keyword evidence="10" id="KW-1185">Reference proteome</keyword>
<dbReference type="EMBL" id="QRBF01000005">
    <property type="protein sequence ID" value="RDS82717.1"/>
    <property type="molecule type" value="Genomic_DNA"/>
</dbReference>
<evidence type="ECO:0000256" key="2">
    <source>
        <dbReference type="ARBA" id="ARBA00012568"/>
    </source>
</evidence>
<dbReference type="AlphaFoldDB" id="A0A370X344"/>
<dbReference type="InterPro" id="IPR022742">
    <property type="entry name" value="Hydrolase_4"/>
</dbReference>
<protein>
    <recommendedName>
        <fullName evidence="3">Proline iminopeptidase</fullName>
        <ecNumber evidence="2">3.4.11.5</ecNumber>
    </recommendedName>
    <alternativeName>
        <fullName evidence="6">Prolyl aminopeptidase</fullName>
    </alternativeName>
</protein>
<evidence type="ECO:0000256" key="6">
    <source>
        <dbReference type="ARBA" id="ARBA00029605"/>
    </source>
</evidence>
<evidence type="ECO:0000259" key="8">
    <source>
        <dbReference type="Pfam" id="PF12146"/>
    </source>
</evidence>
<keyword evidence="4" id="KW-0963">Cytoplasm</keyword>
<evidence type="ECO:0000256" key="4">
    <source>
        <dbReference type="ARBA" id="ARBA00022490"/>
    </source>
</evidence>
<dbReference type="EC" id="3.4.11.5" evidence="2"/>
<dbReference type="GO" id="GO:0006508">
    <property type="term" value="P:proteolysis"/>
    <property type="evidence" value="ECO:0007669"/>
    <property type="project" value="InterPro"/>
</dbReference>
<dbReference type="Gene3D" id="3.40.50.1820">
    <property type="entry name" value="alpha/beta hydrolase"/>
    <property type="match status" value="1"/>
</dbReference>
<evidence type="ECO:0000256" key="1">
    <source>
        <dbReference type="ARBA" id="ARBA00001585"/>
    </source>
</evidence>